<comment type="caution">
    <text evidence="2">The sequence shown here is derived from an EMBL/GenBank/DDBJ whole genome shotgun (WGS) entry which is preliminary data.</text>
</comment>
<evidence type="ECO:0000313" key="2">
    <source>
        <dbReference type="EMBL" id="CAK0874862.1"/>
    </source>
</evidence>
<reference evidence="2" key="1">
    <citation type="submission" date="2023-10" db="EMBL/GenBank/DDBJ databases">
        <authorList>
            <person name="Chen Y."/>
            <person name="Shah S."/>
            <person name="Dougan E. K."/>
            <person name="Thang M."/>
            <person name="Chan C."/>
        </authorList>
    </citation>
    <scope>NUCLEOTIDE SEQUENCE [LARGE SCALE GENOMIC DNA]</scope>
</reference>
<feature type="non-terminal residue" evidence="2">
    <location>
        <position position="1"/>
    </location>
</feature>
<accession>A0ABN9VNC9</accession>
<feature type="region of interest" description="Disordered" evidence="1">
    <location>
        <begin position="37"/>
        <end position="72"/>
    </location>
</feature>
<sequence length="120" mass="13003">RAARAAGSRAVGRCAALARFRGGGGVPRRAVPMERQWWRPPRRAAAERPEPERCAPAGSPEASAPSRPRCWPAPARAVERPTAAAALGGRARRQARGRALAARRLDLDAFHPSPPTEWTW</sequence>
<feature type="compositionally biased region" description="Basic and acidic residues" evidence="1">
    <location>
        <begin position="44"/>
        <end position="53"/>
    </location>
</feature>
<evidence type="ECO:0000313" key="3">
    <source>
        <dbReference type="Proteomes" id="UP001189429"/>
    </source>
</evidence>
<name>A0ABN9VNC9_9DINO</name>
<evidence type="ECO:0000256" key="1">
    <source>
        <dbReference type="SAM" id="MobiDB-lite"/>
    </source>
</evidence>
<gene>
    <name evidence="2" type="ORF">PCOR1329_LOCUS59651</name>
</gene>
<protein>
    <submittedName>
        <fullName evidence="2">Uncharacterized protein</fullName>
    </submittedName>
</protein>
<feature type="compositionally biased region" description="Low complexity" evidence="1">
    <location>
        <begin position="54"/>
        <end position="72"/>
    </location>
</feature>
<organism evidence="2 3">
    <name type="scientific">Prorocentrum cordatum</name>
    <dbReference type="NCBI Taxonomy" id="2364126"/>
    <lineage>
        <taxon>Eukaryota</taxon>
        <taxon>Sar</taxon>
        <taxon>Alveolata</taxon>
        <taxon>Dinophyceae</taxon>
        <taxon>Prorocentrales</taxon>
        <taxon>Prorocentraceae</taxon>
        <taxon>Prorocentrum</taxon>
    </lineage>
</organism>
<keyword evidence="3" id="KW-1185">Reference proteome</keyword>
<dbReference type="Proteomes" id="UP001189429">
    <property type="component" value="Unassembled WGS sequence"/>
</dbReference>
<dbReference type="EMBL" id="CAUYUJ010017443">
    <property type="protein sequence ID" value="CAK0874862.1"/>
    <property type="molecule type" value="Genomic_DNA"/>
</dbReference>
<proteinExistence type="predicted"/>
<feature type="non-terminal residue" evidence="2">
    <location>
        <position position="120"/>
    </location>
</feature>